<dbReference type="InterPro" id="IPR011032">
    <property type="entry name" value="GroES-like_sf"/>
</dbReference>
<dbReference type="CDD" id="cd08268">
    <property type="entry name" value="MDR2"/>
    <property type="match status" value="1"/>
</dbReference>
<name>A0ABS3X7C4_9ACTN</name>
<dbReference type="InterPro" id="IPR020843">
    <property type="entry name" value="ER"/>
</dbReference>
<organism evidence="4 5">
    <name type="scientific">Streptomyces oryzae</name>
    <dbReference type="NCBI Taxonomy" id="1434886"/>
    <lineage>
        <taxon>Bacteria</taxon>
        <taxon>Bacillati</taxon>
        <taxon>Actinomycetota</taxon>
        <taxon>Actinomycetes</taxon>
        <taxon>Kitasatosporales</taxon>
        <taxon>Streptomycetaceae</taxon>
        <taxon>Streptomyces</taxon>
    </lineage>
</organism>
<dbReference type="SMART" id="SM00829">
    <property type="entry name" value="PKS_ER"/>
    <property type="match status" value="1"/>
</dbReference>
<comment type="caution">
    <text evidence="4">The sequence shown here is derived from an EMBL/GenBank/DDBJ whole genome shotgun (WGS) entry which is preliminary data.</text>
</comment>
<dbReference type="SUPFAM" id="SSF50129">
    <property type="entry name" value="GroES-like"/>
    <property type="match status" value="1"/>
</dbReference>
<dbReference type="PANTHER" id="PTHR48106:SF18">
    <property type="entry name" value="QUINONE OXIDOREDUCTASE PIG3"/>
    <property type="match status" value="1"/>
</dbReference>
<feature type="domain" description="Enoyl reductase (ER)" evidence="3">
    <location>
        <begin position="35"/>
        <end position="349"/>
    </location>
</feature>
<keyword evidence="1" id="KW-0521">NADP</keyword>
<reference evidence="4 5" key="1">
    <citation type="submission" date="2020-11" db="EMBL/GenBank/DDBJ databases">
        <title>Streptomyces spirodelae sp. nov., isolated from duckweed.</title>
        <authorList>
            <person name="Saimee Y."/>
            <person name="Duangmal K."/>
        </authorList>
    </citation>
    <scope>NUCLEOTIDE SEQUENCE [LARGE SCALE GENOMIC DNA]</scope>
    <source>
        <strain evidence="4 5">S16-07</strain>
    </source>
</reference>
<dbReference type="InterPro" id="IPR036291">
    <property type="entry name" value="NAD(P)-bd_dom_sf"/>
</dbReference>
<dbReference type="PANTHER" id="PTHR48106">
    <property type="entry name" value="QUINONE OXIDOREDUCTASE PIG3-RELATED"/>
    <property type="match status" value="1"/>
</dbReference>
<dbReference type="Pfam" id="PF08240">
    <property type="entry name" value="ADH_N"/>
    <property type="match status" value="1"/>
</dbReference>
<dbReference type="InterPro" id="IPR013154">
    <property type="entry name" value="ADH-like_N"/>
</dbReference>
<dbReference type="Pfam" id="PF00107">
    <property type="entry name" value="ADH_zinc_N"/>
    <property type="match status" value="1"/>
</dbReference>
<dbReference type="Gene3D" id="3.90.180.10">
    <property type="entry name" value="Medium-chain alcohol dehydrogenases, catalytic domain"/>
    <property type="match status" value="1"/>
</dbReference>
<evidence type="ECO:0000313" key="4">
    <source>
        <dbReference type="EMBL" id="MBO8191280.1"/>
    </source>
</evidence>
<dbReference type="EMBL" id="JADKMA010000019">
    <property type="protein sequence ID" value="MBO8191280.1"/>
    <property type="molecule type" value="Genomic_DNA"/>
</dbReference>
<sequence length="351" mass="35968">MTSTALTTQATPATPPTLPAALPATTCAVVFHELGGPEVLKTEEVPLPAPGPGEVLLRVEAIGLNRAEAMFRSGGYYYRPTLPGSRLGYEAAGVVAAVGEGVTAFVPGDRVLSAGTFDFGVHGVYAERVVLPESSLVPAPADADPVTAAALWVTYATAYGGLVETGGLAPGDQVLITGGSSGVGTAAIQTARRVGAVPIVTTRGTAKREQLRELGAAHVISTDTEDLVEEVKRFTGGAGVRLAFDGIGGPGFTAVGDALTPGGTVVAYGWLDPRPMVLSMNWPLTVRTFGNGLLARDPGYRRRAAAFLGAGLASGELAPVVAKVFEGLEAMGDAHRLMESNAHTGKIVVRV</sequence>
<keyword evidence="5" id="KW-1185">Reference proteome</keyword>
<evidence type="ECO:0000313" key="5">
    <source>
        <dbReference type="Proteomes" id="UP001519064"/>
    </source>
</evidence>
<evidence type="ECO:0000259" key="3">
    <source>
        <dbReference type="SMART" id="SM00829"/>
    </source>
</evidence>
<keyword evidence="2" id="KW-0560">Oxidoreductase</keyword>
<dbReference type="InterPro" id="IPR013149">
    <property type="entry name" value="ADH-like_C"/>
</dbReference>
<dbReference type="SUPFAM" id="SSF51735">
    <property type="entry name" value="NAD(P)-binding Rossmann-fold domains"/>
    <property type="match status" value="1"/>
</dbReference>
<dbReference type="Gene3D" id="3.40.50.720">
    <property type="entry name" value="NAD(P)-binding Rossmann-like Domain"/>
    <property type="match status" value="1"/>
</dbReference>
<evidence type="ECO:0000256" key="1">
    <source>
        <dbReference type="ARBA" id="ARBA00022857"/>
    </source>
</evidence>
<dbReference type="RefSeq" id="WP_209238372.1">
    <property type="nucleotide sequence ID" value="NZ_JADKMA010000019.1"/>
</dbReference>
<evidence type="ECO:0000256" key="2">
    <source>
        <dbReference type="ARBA" id="ARBA00023002"/>
    </source>
</evidence>
<accession>A0ABS3X7C4</accession>
<dbReference type="Proteomes" id="UP001519064">
    <property type="component" value="Unassembled WGS sequence"/>
</dbReference>
<proteinExistence type="predicted"/>
<gene>
    <name evidence="4" type="ORF">ITI46_06180</name>
</gene>
<protein>
    <submittedName>
        <fullName evidence="4">Zinc-dependent alcohol dehydrogenase family protein</fullName>
    </submittedName>
</protein>